<dbReference type="PANTHER" id="PTHR30126">
    <property type="entry name" value="HTH-TYPE TRANSCRIPTIONAL REGULATOR"/>
    <property type="match status" value="1"/>
</dbReference>
<dbReference type="Pfam" id="PF03466">
    <property type="entry name" value="LysR_substrate"/>
    <property type="match status" value="1"/>
</dbReference>
<dbReference type="InterPro" id="IPR000847">
    <property type="entry name" value="LysR_HTH_N"/>
</dbReference>
<keyword evidence="7" id="KW-1185">Reference proteome</keyword>
<dbReference type="Gene3D" id="1.10.10.10">
    <property type="entry name" value="Winged helix-like DNA-binding domain superfamily/Winged helix DNA-binding domain"/>
    <property type="match status" value="1"/>
</dbReference>
<dbReference type="EMBL" id="BMJT01000018">
    <property type="protein sequence ID" value="GGG33966.1"/>
    <property type="molecule type" value="Genomic_DNA"/>
</dbReference>
<proteinExistence type="inferred from homology"/>
<evidence type="ECO:0000256" key="4">
    <source>
        <dbReference type="ARBA" id="ARBA00023163"/>
    </source>
</evidence>
<dbReference type="PROSITE" id="PS50931">
    <property type="entry name" value="HTH_LYSR"/>
    <property type="match status" value="1"/>
</dbReference>
<dbReference type="AlphaFoldDB" id="A0A917LK07"/>
<accession>A0A917LK07</accession>
<dbReference type="RefSeq" id="WP_188615970.1">
    <property type="nucleotide sequence ID" value="NZ_BMJT01000018.1"/>
</dbReference>
<dbReference type="SUPFAM" id="SSF46785">
    <property type="entry name" value="Winged helix' DNA-binding domain"/>
    <property type="match status" value="1"/>
</dbReference>
<keyword evidence="4" id="KW-0804">Transcription</keyword>
<keyword evidence="3" id="KW-0238">DNA-binding</keyword>
<dbReference type="PANTHER" id="PTHR30126:SF39">
    <property type="entry name" value="HTH-TYPE TRANSCRIPTIONAL REGULATOR CYSL"/>
    <property type="match status" value="1"/>
</dbReference>
<evidence type="ECO:0000256" key="1">
    <source>
        <dbReference type="ARBA" id="ARBA00009437"/>
    </source>
</evidence>
<dbReference type="GO" id="GO:0003700">
    <property type="term" value="F:DNA-binding transcription factor activity"/>
    <property type="evidence" value="ECO:0007669"/>
    <property type="project" value="InterPro"/>
</dbReference>
<organism evidence="6 7">
    <name type="scientific">Lysinibacillus alkalisoli</name>
    <dbReference type="NCBI Taxonomy" id="1911548"/>
    <lineage>
        <taxon>Bacteria</taxon>
        <taxon>Bacillati</taxon>
        <taxon>Bacillota</taxon>
        <taxon>Bacilli</taxon>
        <taxon>Bacillales</taxon>
        <taxon>Bacillaceae</taxon>
        <taxon>Lysinibacillus</taxon>
    </lineage>
</organism>
<evidence type="ECO:0000313" key="7">
    <source>
        <dbReference type="Proteomes" id="UP000616608"/>
    </source>
</evidence>
<dbReference type="GO" id="GO:0000976">
    <property type="term" value="F:transcription cis-regulatory region binding"/>
    <property type="evidence" value="ECO:0007669"/>
    <property type="project" value="TreeGrafter"/>
</dbReference>
<dbReference type="SUPFAM" id="SSF53850">
    <property type="entry name" value="Periplasmic binding protein-like II"/>
    <property type="match status" value="1"/>
</dbReference>
<dbReference type="Proteomes" id="UP000616608">
    <property type="component" value="Unassembled WGS sequence"/>
</dbReference>
<dbReference type="InterPro" id="IPR005119">
    <property type="entry name" value="LysR_subst-bd"/>
</dbReference>
<evidence type="ECO:0000256" key="2">
    <source>
        <dbReference type="ARBA" id="ARBA00023015"/>
    </source>
</evidence>
<dbReference type="Pfam" id="PF00126">
    <property type="entry name" value="HTH_1"/>
    <property type="match status" value="1"/>
</dbReference>
<dbReference type="InterPro" id="IPR036390">
    <property type="entry name" value="WH_DNA-bd_sf"/>
</dbReference>
<keyword evidence="2" id="KW-0805">Transcription regulation</keyword>
<feature type="domain" description="HTH lysR-type" evidence="5">
    <location>
        <begin position="1"/>
        <end position="58"/>
    </location>
</feature>
<gene>
    <name evidence="6" type="primary">cysL</name>
    <name evidence="6" type="ORF">GCM10007425_30850</name>
</gene>
<name>A0A917LK07_9BACI</name>
<evidence type="ECO:0000259" key="5">
    <source>
        <dbReference type="PROSITE" id="PS50931"/>
    </source>
</evidence>
<evidence type="ECO:0000256" key="3">
    <source>
        <dbReference type="ARBA" id="ARBA00023125"/>
    </source>
</evidence>
<dbReference type="PRINTS" id="PR00039">
    <property type="entry name" value="HTHLYSR"/>
</dbReference>
<evidence type="ECO:0000313" key="6">
    <source>
        <dbReference type="EMBL" id="GGG33966.1"/>
    </source>
</evidence>
<sequence>MHYDALRTFVTVVEEKNFTRAAEHLFISQPSVSLLIKNLEKEFATTLLIRSPQEVRITPTGEMLYRKAKQILALYEQAHADISDHHHIVKGTLWIAASFTIGEQIIPQVITQLKQQYPQLQIHVKIANTADVIHDITHFTAEIGVIEGETAQTNLTTIPFMQDELLVVASPSLTVSSLYDAHWLIREEGSGTHEFVKQALYENDITPMSFITVGSNQGIKESVMAGLGVSILSKTVVKREIEAGLLIEIPWHHKPLIRSFSYVYESHIAQKRSVQAFVELLNDFSYA</sequence>
<comment type="caution">
    <text evidence="6">The sequence shown here is derived from an EMBL/GenBank/DDBJ whole genome shotgun (WGS) entry which is preliminary data.</text>
</comment>
<dbReference type="InterPro" id="IPR036388">
    <property type="entry name" value="WH-like_DNA-bd_sf"/>
</dbReference>
<comment type="similarity">
    <text evidence="1">Belongs to the LysR transcriptional regulatory family.</text>
</comment>
<reference evidence="6" key="1">
    <citation type="journal article" date="2014" name="Int. J. Syst. Evol. Microbiol.">
        <title>Complete genome sequence of Corynebacterium casei LMG S-19264T (=DSM 44701T), isolated from a smear-ripened cheese.</title>
        <authorList>
            <consortium name="US DOE Joint Genome Institute (JGI-PGF)"/>
            <person name="Walter F."/>
            <person name="Albersmeier A."/>
            <person name="Kalinowski J."/>
            <person name="Ruckert C."/>
        </authorList>
    </citation>
    <scope>NUCLEOTIDE SEQUENCE</scope>
    <source>
        <strain evidence="6">CGMCC 1.15760</strain>
    </source>
</reference>
<dbReference type="Gene3D" id="3.40.190.290">
    <property type="match status" value="1"/>
</dbReference>
<reference evidence="6" key="2">
    <citation type="submission" date="2020-09" db="EMBL/GenBank/DDBJ databases">
        <authorList>
            <person name="Sun Q."/>
            <person name="Zhou Y."/>
        </authorList>
    </citation>
    <scope>NUCLEOTIDE SEQUENCE</scope>
    <source>
        <strain evidence="6">CGMCC 1.15760</strain>
    </source>
</reference>
<dbReference type="FunFam" id="1.10.10.10:FF:000001">
    <property type="entry name" value="LysR family transcriptional regulator"/>
    <property type="match status" value="1"/>
</dbReference>
<protein>
    <submittedName>
        <fullName evidence="6">HTH-type transcriptional regulator CysL</fullName>
    </submittedName>
</protein>